<dbReference type="EMBL" id="LAZR01000110">
    <property type="protein sequence ID" value="KKN90410.1"/>
    <property type="molecule type" value="Genomic_DNA"/>
</dbReference>
<gene>
    <name evidence="1" type="ORF">LCGC14_0227790</name>
</gene>
<reference evidence="1" key="1">
    <citation type="journal article" date="2015" name="Nature">
        <title>Complex archaea that bridge the gap between prokaryotes and eukaryotes.</title>
        <authorList>
            <person name="Spang A."/>
            <person name="Saw J.H."/>
            <person name="Jorgensen S.L."/>
            <person name="Zaremba-Niedzwiedzka K."/>
            <person name="Martijn J."/>
            <person name="Lind A.E."/>
            <person name="van Eijk R."/>
            <person name="Schleper C."/>
            <person name="Guy L."/>
            <person name="Ettema T.J."/>
        </authorList>
    </citation>
    <scope>NUCLEOTIDE SEQUENCE</scope>
</reference>
<proteinExistence type="predicted"/>
<evidence type="ECO:0008006" key="2">
    <source>
        <dbReference type="Google" id="ProtNLM"/>
    </source>
</evidence>
<sequence>MYLSKMTLSRSPSMRALSSLLDPEHQGSALDAHHRLVWSAFNDKGGMRDFLWRRNEDGRFYTLSQREPAASVFFETIETRPFAPSITAGDKLSFVLRANATRTVVTPGDIAPNGKPRRRKHDVVMHALKSVEDRALSRSQLVQDEGSAWLRRQGARSGFQCRVPQIDAYTHIIVPAGCGKRKGQPHFGVIDITGVIEITDPDMFLDAVVTGFGGAKSFGCGMMMIKRA</sequence>
<dbReference type="CDD" id="cd09727">
    <property type="entry name" value="Cas6_I-E"/>
    <property type="match status" value="1"/>
</dbReference>
<dbReference type="Pfam" id="PF08798">
    <property type="entry name" value="CRISPR_assoc"/>
    <property type="match status" value="1"/>
</dbReference>
<accession>A0A0F9UB51</accession>
<protein>
    <recommendedName>
        <fullName evidence="2">CRISPR-associated protein Cse3</fullName>
    </recommendedName>
</protein>
<organism evidence="1">
    <name type="scientific">marine sediment metagenome</name>
    <dbReference type="NCBI Taxonomy" id="412755"/>
    <lineage>
        <taxon>unclassified sequences</taxon>
        <taxon>metagenomes</taxon>
        <taxon>ecological metagenomes</taxon>
    </lineage>
</organism>
<name>A0A0F9UB51_9ZZZZ</name>
<dbReference type="SUPFAM" id="SSF117987">
    <property type="entry name" value="CRISPR-associated protein"/>
    <property type="match status" value="2"/>
</dbReference>
<comment type="caution">
    <text evidence="1">The sequence shown here is derived from an EMBL/GenBank/DDBJ whole genome shotgun (WGS) entry which is preliminary data.</text>
</comment>
<dbReference type="Gene3D" id="3.30.70.1210">
    <property type="entry name" value="Crispr-associated protein, domain 2"/>
    <property type="match status" value="1"/>
</dbReference>
<dbReference type="SMART" id="SM01101">
    <property type="entry name" value="CRISPR_assoc"/>
    <property type="match status" value="1"/>
</dbReference>
<evidence type="ECO:0000313" key="1">
    <source>
        <dbReference type="EMBL" id="KKN90410.1"/>
    </source>
</evidence>
<dbReference type="InterPro" id="IPR010179">
    <property type="entry name" value="CRISPR-assoc_prot_Cse3"/>
</dbReference>
<dbReference type="AlphaFoldDB" id="A0A0F9UB51"/>
<dbReference type="Gene3D" id="3.30.70.1200">
    <property type="entry name" value="Crispr-associated protein, domain 1"/>
    <property type="match status" value="1"/>
</dbReference>
<dbReference type="NCBIfam" id="TIGR01907">
    <property type="entry name" value="casE_Cse3"/>
    <property type="match status" value="1"/>
</dbReference>